<dbReference type="InterPro" id="IPR038107">
    <property type="entry name" value="Glycos_transf_N_sf"/>
</dbReference>
<reference evidence="3" key="1">
    <citation type="journal article" date="2015" name="Nature">
        <title>Complex archaea that bridge the gap between prokaryotes and eukaryotes.</title>
        <authorList>
            <person name="Spang A."/>
            <person name="Saw J.H."/>
            <person name="Jorgensen S.L."/>
            <person name="Zaremba-Niedzwiedzka K."/>
            <person name="Martijn J."/>
            <person name="Lind A.E."/>
            <person name="van Eijk R."/>
            <person name="Schleper C."/>
            <person name="Guy L."/>
            <person name="Ettema T.J."/>
        </authorList>
    </citation>
    <scope>NUCLEOTIDE SEQUENCE</scope>
</reference>
<comment type="caution">
    <text evidence="3">The sequence shown here is derived from an EMBL/GenBank/DDBJ whole genome shotgun (WGS) entry which is preliminary data.</text>
</comment>
<dbReference type="Pfam" id="PF04413">
    <property type="entry name" value="Glycos_transf_N"/>
    <property type="match status" value="1"/>
</dbReference>
<dbReference type="Gene3D" id="3.40.50.2000">
    <property type="entry name" value="Glycogen Phosphorylase B"/>
    <property type="match status" value="1"/>
</dbReference>
<feature type="domain" description="3-deoxy-D-manno-octulosonic-acid transferase N-terminal" evidence="2">
    <location>
        <begin position="48"/>
        <end position="214"/>
    </location>
</feature>
<name>A0A0F9QTK8_9ZZZZ</name>
<protein>
    <recommendedName>
        <fullName evidence="2">3-deoxy-D-manno-octulosonic-acid transferase N-terminal domain-containing protein</fullName>
    </recommendedName>
</protein>
<dbReference type="PANTHER" id="PTHR42755">
    <property type="entry name" value="3-DEOXY-MANNO-OCTULOSONATE CYTIDYLYLTRANSFERASE"/>
    <property type="match status" value="1"/>
</dbReference>
<dbReference type="AlphaFoldDB" id="A0A0F9QTK8"/>
<evidence type="ECO:0000256" key="1">
    <source>
        <dbReference type="ARBA" id="ARBA00022679"/>
    </source>
</evidence>
<dbReference type="PANTHER" id="PTHR42755:SF1">
    <property type="entry name" value="3-DEOXY-D-MANNO-OCTULOSONIC ACID TRANSFERASE, MITOCHONDRIAL-RELATED"/>
    <property type="match status" value="1"/>
</dbReference>
<evidence type="ECO:0000313" key="3">
    <source>
        <dbReference type="EMBL" id="KKN47650.1"/>
    </source>
</evidence>
<dbReference type="SUPFAM" id="SSF53756">
    <property type="entry name" value="UDP-Glycosyltransferase/glycogen phosphorylase"/>
    <property type="match status" value="1"/>
</dbReference>
<dbReference type="InterPro" id="IPR007507">
    <property type="entry name" value="Glycos_transf_N"/>
</dbReference>
<dbReference type="EMBL" id="LAZR01001263">
    <property type="protein sequence ID" value="KKN47650.1"/>
    <property type="molecule type" value="Genomic_DNA"/>
</dbReference>
<dbReference type="GO" id="GO:0005886">
    <property type="term" value="C:plasma membrane"/>
    <property type="evidence" value="ECO:0007669"/>
    <property type="project" value="TreeGrafter"/>
</dbReference>
<organism evidence="3">
    <name type="scientific">marine sediment metagenome</name>
    <dbReference type="NCBI Taxonomy" id="412755"/>
    <lineage>
        <taxon>unclassified sequences</taxon>
        <taxon>metagenomes</taxon>
        <taxon>ecological metagenomes</taxon>
    </lineage>
</organism>
<dbReference type="GO" id="GO:0009245">
    <property type="term" value="P:lipid A biosynthetic process"/>
    <property type="evidence" value="ECO:0007669"/>
    <property type="project" value="TreeGrafter"/>
</dbReference>
<dbReference type="GO" id="GO:0016740">
    <property type="term" value="F:transferase activity"/>
    <property type="evidence" value="ECO:0007669"/>
    <property type="project" value="UniProtKB-KW"/>
</dbReference>
<proteinExistence type="predicted"/>
<dbReference type="InterPro" id="IPR039901">
    <property type="entry name" value="Kdotransferase"/>
</dbReference>
<dbReference type="Gene3D" id="3.40.50.11720">
    <property type="entry name" value="3-Deoxy-D-manno-octulosonic-acid transferase, N-terminal domain"/>
    <property type="match status" value="1"/>
</dbReference>
<sequence>MNLLLDILYGCALVAASPMWLTRMIRHGRYIADTRQRLLGSVPVRYGLQPIIWIHGVSLGEVKAARTLVAELHSQMPDFQVVISTSTDTGMAEAKRLFEPDHWVFRWPLDFSLTVGRALDRLRPTMVVLMEGDIWPNFLAACRKRGIPAVVVNGRVSDKKGYPRYRKFRWLVRPLLFGRLTAVGAQTDVYAERFAELGVPADGAHVTGTMKFDAAVIADRLDGQDALAAAMGLGGDDRLIVAGGTGPGEEKLILDIWPHLKARHPSARLAIVPRKPERFEEVAKLISATGLNVLRRSQRPDGCDAPGSADAIILGDTMGELRKFYALAEVVFVGRSLVPMGGSDMIESAALAKPTAFGPHTFNFPQADDLAAHGCARVDDAEQLARQLDAWLGDRAAAAEAARQAQDYVRSQQGATRRNVEMICRLLHRVPAQRPGDIATDEIAAELHPGRRQ</sequence>
<evidence type="ECO:0000259" key="2">
    <source>
        <dbReference type="Pfam" id="PF04413"/>
    </source>
</evidence>
<gene>
    <name evidence="3" type="ORF">LCGC14_0660750</name>
</gene>
<keyword evidence="1" id="KW-0808">Transferase</keyword>
<accession>A0A0F9QTK8</accession>